<keyword evidence="3" id="KW-1185">Reference proteome</keyword>
<sequence length="104" mass="10742">MASAVFIALLVSDMALSAPGFGFLLIGLGLHPSAPSPASPQHGLLLPSLIVSHHVPMLVLLGSLASMSMDLFIGPEGTYSFDHASVFFSFLISTGARRSPSACS</sequence>
<reference evidence="2" key="1">
    <citation type="submission" date="2022-05" db="EMBL/GenBank/DDBJ databases">
        <title>The Musa troglodytarum L. genome provides insights into the mechanism of non-climacteric behaviour and enrichment of carotenoids.</title>
        <authorList>
            <person name="Wang J."/>
        </authorList>
    </citation>
    <scope>NUCLEOTIDE SEQUENCE</scope>
    <source>
        <tissue evidence="2">Leaf</tissue>
    </source>
</reference>
<keyword evidence="1" id="KW-0472">Membrane</keyword>
<feature type="transmembrane region" description="Helical" evidence="1">
    <location>
        <begin position="41"/>
        <end position="61"/>
    </location>
</feature>
<dbReference type="AlphaFoldDB" id="A0A9E7H3N5"/>
<accession>A0A9E7H3N5</accession>
<keyword evidence="1" id="KW-1133">Transmembrane helix</keyword>
<organism evidence="2 3">
    <name type="scientific">Musa troglodytarum</name>
    <name type="common">fe'i banana</name>
    <dbReference type="NCBI Taxonomy" id="320322"/>
    <lineage>
        <taxon>Eukaryota</taxon>
        <taxon>Viridiplantae</taxon>
        <taxon>Streptophyta</taxon>
        <taxon>Embryophyta</taxon>
        <taxon>Tracheophyta</taxon>
        <taxon>Spermatophyta</taxon>
        <taxon>Magnoliopsida</taxon>
        <taxon>Liliopsida</taxon>
        <taxon>Zingiberales</taxon>
        <taxon>Musaceae</taxon>
        <taxon>Musa</taxon>
    </lineage>
</organism>
<proteinExistence type="predicted"/>
<dbReference type="EMBL" id="CP097510">
    <property type="protein sequence ID" value="URE22593.1"/>
    <property type="molecule type" value="Genomic_DNA"/>
</dbReference>
<dbReference type="Proteomes" id="UP001055439">
    <property type="component" value="Chromosome 8"/>
</dbReference>
<evidence type="ECO:0000256" key="1">
    <source>
        <dbReference type="SAM" id="Phobius"/>
    </source>
</evidence>
<protein>
    <submittedName>
        <fullName evidence="2">Uncharacterized protein</fullName>
    </submittedName>
</protein>
<keyword evidence="1" id="KW-0812">Transmembrane</keyword>
<gene>
    <name evidence="2" type="ORF">MUK42_17261</name>
</gene>
<evidence type="ECO:0000313" key="2">
    <source>
        <dbReference type="EMBL" id="URE22593.1"/>
    </source>
</evidence>
<name>A0A9E7H3N5_9LILI</name>
<evidence type="ECO:0000313" key="3">
    <source>
        <dbReference type="Proteomes" id="UP001055439"/>
    </source>
</evidence>